<evidence type="ECO:0000313" key="2">
    <source>
        <dbReference type="EMBL" id="MET3731146.1"/>
    </source>
</evidence>
<keyword evidence="3" id="KW-1185">Reference proteome</keyword>
<comment type="caution">
    <text evidence="2">The sequence shown here is derived from an EMBL/GenBank/DDBJ whole genome shotgun (WGS) entry which is preliminary data.</text>
</comment>
<dbReference type="RefSeq" id="WP_354507137.1">
    <property type="nucleotide sequence ID" value="NZ_JBEPMO010000003.1"/>
</dbReference>
<evidence type="ECO:0000313" key="3">
    <source>
        <dbReference type="Proteomes" id="UP001549146"/>
    </source>
</evidence>
<sequence length="74" mass="8384">MKKTFIYYAVAFVIAVTIGFFTSENQFYGFIVAMILFAVFSAVMSIFFGLFGANPMDKSPYEKRKKVVDENSKA</sequence>
<name>A0ABV2LRU3_9FLAO</name>
<gene>
    <name evidence="2" type="ORF">ABID46_000713</name>
</gene>
<feature type="transmembrane region" description="Helical" evidence="1">
    <location>
        <begin position="27"/>
        <end position="53"/>
    </location>
</feature>
<keyword evidence="1" id="KW-0812">Transmembrane</keyword>
<keyword evidence="1" id="KW-0472">Membrane</keyword>
<dbReference type="EMBL" id="JBEPMO010000003">
    <property type="protein sequence ID" value="MET3731146.1"/>
    <property type="molecule type" value="Genomic_DNA"/>
</dbReference>
<proteinExistence type="predicted"/>
<protein>
    <submittedName>
        <fullName evidence="2">Membrane-anchored protein</fullName>
    </submittedName>
</protein>
<organism evidence="2 3">
    <name type="scientific">Moheibacter stercoris</name>
    <dbReference type="NCBI Taxonomy" id="1628251"/>
    <lineage>
        <taxon>Bacteria</taxon>
        <taxon>Pseudomonadati</taxon>
        <taxon>Bacteroidota</taxon>
        <taxon>Flavobacteriia</taxon>
        <taxon>Flavobacteriales</taxon>
        <taxon>Weeksellaceae</taxon>
        <taxon>Moheibacter</taxon>
    </lineage>
</organism>
<evidence type="ECO:0000256" key="1">
    <source>
        <dbReference type="SAM" id="Phobius"/>
    </source>
</evidence>
<keyword evidence="1" id="KW-1133">Transmembrane helix</keyword>
<reference evidence="2 3" key="1">
    <citation type="submission" date="2024-06" db="EMBL/GenBank/DDBJ databases">
        <title>Genomic Encyclopedia of Type Strains, Phase IV (KMG-IV): sequencing the most valuable type-strain genomes for metagenomic binning, comparative biology and taxonomic classification.</title>
        <authorList>
            <person name="Goeker M."/>
        </authorList>
    </citation>
    <scope>NUCLEOTIDE SEQUENCE [LARGE SCALE GENOMIC DNA]</scope>
    <source>
        <strain evidence="2 3">DSM 29388</strain>
    </source>
</reference>
<accession>A0ABV2LRU3</accession>
<feature type="transmembrane region" description="Helical" evidence="1">
    <location>
        <begin position="5"/>
        <end position="21"/>
    </location>
</feature>
<dbReference type="Proteomes" id="UP001549146">
    <property type="component" value="Unassembled WGS sequence"/>
</dbReference>